<keyword evidence="4" id="KW-1133">Transmembrane helix</keyword>
<feature type="binding site" evidence="2">
    <location>
        <position position="718"/>
    </location>
    <ligand>
        <name>L-glutamate</name>
        <dbReference type="ChEBI" id="CHEBI:29985"/>
    </ligand>
</feature>
<keyword evidence="6" id="KW-1185">Reference proteome</keyword>
<evidence type="ECO:0000256" key="4">
    <source>
        <dbReference type="SAM" id="Phobius"/>
    </source>
</evidence>
<evidence type="ECO:0000313" key="6">
    <source>
        <dbReference type="Proteomes" id="UP000291116"/>
    </source>
</evidence>
<dbReference type="EMBL" id="CAACVS010000538">
    <property type="protein sequence ID" value="VEU43355.1"/>
    <property type="molecule type" value="Genomic_DNA"/>
</dbReference>
<dbReference type="GO" id="GO:0006751">
    <property type="term" value="P:glutathione catabolic process"/>
    <property type="evidence" value="ECO:0007669"/>
    <property type="project" value="InterPro"/>
</dbReference>
<dbReference type="InterPro" id="IPR043137">
    <property type="entry name" value="GGT_ssub_C"/>
</dbReference>
<feature type="binding site" evidence="2">
    <location>
        <begin position="694"/>
        <end position="696"/>
    </location>
    <ligand>
        <name>L-glutamate</name>
        <dbReference type="ChEBI" id="CHEBI:29985"/>
    </ligand>
</feature>
<feature type="binding site" evidence="2">
    <location>
        <begin position="746"/>
        <end position="747"/>
    </location>
    <ligand>
        <name>L-glutamate</name>
        <dbReference type="ChEBI" id="CHEBI:29985"/>
    </ligand>
</feature>
<sequence>MAHSSKSILRRSKSESSDNNSEIPGPRESAASPPPSACRSSFEDTLASSCKFGPSSTENECSPLIIVSKLDSVSAERSRNTNDYDLYNIAMEDANSPGAQQHQLHMHTISTVGVDYDDEDEDDLIQNDGRSRSYTICNHRCQHPQYCLTTLLLIASLVLFVSSLVILGISYHYYSIVSSPKAVSNNNIIINSHGGGFDEEREAALKGILSSKASLNNLSNGAVASDHPVCSKVGADILSKKGGNAVDAAVATVLCLGVANPASSGLGGGAFILIRSSKTHFESKQKQQHTRNSSSTLLTPVFDDARDYTITNNEDPNFVTEVVDCRETAPEKASRDMYTGLPRQASFAGGLAIPIPGELRGLELAHFRHGRLTWSEVVEPARLLARDGVLVGSHLSADIKGLFTRSFPWLGEYEDNFLAIRKYLSSSNSTEYLREGELLRNPSLAKLLQEVAEQGADALYKGKNAELLVRDIQDSGGIVTVKDLETYRATLRTPIRATVSGYSIVGVPPPSSGGAVIIGIARFLSGYPRPFASASETLSVHRMAEAMKHAFSIRMSMSDPAYNGNVTQDAVRDLTSNGYMESLRRITSDKTTLGLSHYGGPKWSLMRDDDGTKEVVDAHEGDRREIRHLLSDDQQRTKPSTLPEIAVGTGGIHAKSRSIQNRKMSQRFGYLEDNGTSHLSVVDKDGNAVAVTTSINGIFGSIVFSESTGIMLGNTMDDFGVPGAPNHFGLRPSESNFVAPGKRPLSSMSPTMVFRRTNRSDVITASDNKWENLAMVLGGSGGPKIITAVIQVFLNVFFLGMPLFDAIARPRVHDQLLYHESVVTTTERAILKGGTKSNYTEITIDVPQRTKDALLKRGHKLIDIDYTGCVQSILVDPDTNTLSAVSDVRKGGSPAGY</sequence>
<name>A0A448ZMV2_9STRA</name>
<feature type="binding site" evidence="2">
    <location>
        <position position="326"/>
    </location>
    <ligand>
        <name>L-glutamate</name>
        <dbReference type="ChEBI" id="CHEBI:29985"/>
    </ligand>
</feature>
<dbReference type="PRINTS" id="PR01210">
    <property type="entry name" value="GGTRANSPTASE"/>
</dbReference>
<dbReference type="InterPro" id="IPR000101">
    <property type="entry name" value="GGT_peptidase"/>
</dbReference>
<evidence type="ECO:0000256" key="2">
    <source>
        <dbReference type="PIRSR" id="PIRSR600101-2"/>
    </source>
</evidence>
<feature type="active site" description="Nucleophile" evidence="1">
    <location>
        <position position="676"/>
    </location>
</feature>
<proteinExistence type="predicted"/>
<dbReference type="Gene3D" id="3.60.20.40">
    <property type="match status" value="1"/>
</dbReference>
<dbReference type="SUPFAM" id="SSF56235">
    <property type="entry name" value="N-terminal nucleophile aminohydrolases (Ntn hydrolases)"/>
    <property type="match status" value="1"/>
</dbReference>
<dbReference type="Gene3D" id="1.10.246.130">
    <property type="match status" value="1"/>
</dbReference>
<evidence type="ECO:0000256" key="1">
    <source>
        <dbReference type="PIRSR" id="PIRSR600101-1"/>
    </source>
</evidence>
<dbReference type="Proteomes" id="UP000291116">
    <property type="component" value="Unassembled WGS sequence"/>
</dbReference>
<dbReference type="InterPro" id="IPR043138">
    <property type="entry name" value="GGT_lsub"/>
</dbReference>
<dbReference type="InterPro" id="IPR029055">
    <property type="entry name" value="Ntn_hydrolases_N"/>
</dbReference>
<dbReference type="PANTHER" id="PTHR11686:SF9">
    <property type="entry name" value="RE13973P"/>
    <property type="match status" value="1"/>
</dbReference>
<gene>
    <name evidence="5" type="ORF">PSNMU_V1.4_AUG-EV-PASAV3_0103710</name>
</gene>
<dbReference type="OrthoDB" id="2015213at2759"/>
<protein>
    <recommendedName>
        <fullName evidence="7">Gamma-glutamyltransferase</fullName>
    </recommendedName>
</protein>
<reference evidence="5 6" key="1">
    <citation type="submission" date="2019-01" db="EMBL/GenBank/DDBJ databases">
        <authorList>
            <person name="Ferrante I. M."/>
        </authorList>
    </citation>
    <scope>NUCLEOTIDE SEQUENCE [LARGE SCALE GENOMIC DNA]</scope>
    <source>
        <strain evidence="5 6">B856</strain>
    </source>
</reference>
<keyword evidence="4" id="KW-0812">Transmembrane</keyword>
<accession>A0A448ZMV2</accession>
<dbReference type="GO" id="GO:0036374">
    <property type="term" value="F:glutathione hydrolase activity"/>
    <property type="evidence" value="ECO:0007669"/>
    <property type="project" value="InterPro"/>
</dbReference>
<dbReference type="AlphaFoldDB" id="A0A448ZMV2"/>
<dbReference type="GO" id="GO:0005886">
    <property type="term" value="C:plasma membrane"/>
    <property type="evidence" value="ECO:0007669"/>
    <property type="project" value="TreeGrafter"/>
</dbReference>
<dbReference type="PANTHER" id="PTHR11686">
    <property type="entry name" value="GAMMA GLUTAMYL TRANSPEPTIDASE"/>
    <property type="match status" value="1"/>
</dbReference>
<evidence type="ECO:0000313" key="5">
    <source>
        <dbReference type="EMBL" id="VEU43355.1"/>
    </source>
</evidence>
<feature type="region of interest" description="Disordered" evidence="3">
    <location>
        <begin position="1"/>
        <end position="40"/>
    </location>
</feature>
<organism evidence="5 6">
    <name type="scientific">Pseudo-nitzschia multistriata</name>
    <dbReference type="NCBI Taxonomy" id="183589"/>
    <lineage>
        <taxon>Eukaryota</taxon>
        <taxon>Sar</taxon>
        <taxon>Stramenopiles</taxon>
        <taxon>Ochrophyta</taxon>
        <taxon>Bacillariophyta</taxon>
        <taxon>Bacillariophyceae</taxon>
        <taxon>Bacillariophycidae</taxon>
        <taxon>Bacillariales</taxon>
        <taxon>Bacillariaceae</taxon>
        <taxon>Pseudo-nitzschia</taxon>
    </lineage>
</organism>
<dbReference type="Pfam" id="PF01019">
    <property type="entry name" value="G_glu_transpept"/>
    <property type="match status" value="2"/>
</dbReference>
<evidence type="ECO:0000256" key="3">
    <source>
        <dbReference type="SAM" id="MobiDB-lite"/>
    </source>
</evidence>
<keyword evidence="4" id="KW-0472">Membrane</keyword>
<feature type="transmembrane region" description="Helical" evidence="4">
    <location>
        <begin position="150"/>
        <end position="174"/>
    </location>
</feature>
<evidence type="ECO:0008006" key="7">
    <source>
        <dbReference type="Google" id="ProtNLM"/>
    </source>
</evidence>
<feature type="binding site" evidence="2">
    <location>
        <position position="782"/>
    </location>
    <ligand>
        <name>L-glutamate</name>
        <dbReference type="ChEBI" id="CHEBI:29985"/>
    </ligand>
</feature>